<evidence type="ECO:0000313" key="1">
    <source>
        <dbReference type="EMBL" id="OGK01959.1"/>
    </source>
</evidence>
<accession>A0A1F7F5P3</accession>
<evidence type="ECO:0000313" key="2">
    <source>
        <dbReference type="Proteomes" id="UP000179243"/>
    </source>
</evidence>
<organism evidence="1 2">
    <name type="scientific">Candidatus Raymondbacteria bacterium RIFOXYD12_FULL_49_13</name>
    <dbReference type="NCBI Taxonomy" id="1817890"/>
    <lineage>
        <taxon>Bacteria</taxon>
        <taxon>Raymondiibacteriota</taxon>
    </lineage>
</organism>
<proteinExistence type="predicted"/>
<protein>
    <submittedName>
        <fullName evidence="1">Uncharacterized protein</fullName>
    </submittedName>
</protein>
<reference evidence="1 2" key="1">
    <citation type="journal article" date="2016" name="Nat. Commun.">
        <title>Thousands of microbial genomes shed light on interconnected biogeochemical processes in an aquifer system.</title>
        <authorList>
            <person name="Anantharaman K."/>
            <person name="Brown C.T."/>
            <person name="Hug L.A."/>
            <person name="Sharon I."/>
            <person name="Castelle C.J."/>
            <person name="Probst A.J."/>
            <person name="Thomas B.C."/>
            <person name="Singh A."/>
            <person name="Wilkins M.J."/>
            <person name="Karaoz U."/>
            <person name="Brodie E.L."/>
            <person name="Williams K.H."/>
            <person name="Hubbard S.S."/>
            <person name="Banfield J.F."/>
        </authorList>
    </citation>
    <scope>NUCLEOTIDE SEQUENCE [LARGE SCALE GENOMIC DNA]</scope>
</reference>
<name>A0A1F7F5P3_UNCRA</name>
<dbReference type="EMBL" id="MFYX01000115">
    <property type="protein sequence ID" value="OGK01959.1"/>
    <property type="molecule type" value="Genomic_DNA"/>
</dbReference>
<dbReference type="Proteomes" id="UP000179243">
    <property type="component" value="Unassembled WGS sequence"/>
</dbReference>
<dbReference type="AlphaFoldDB" id="A0A1F7F5P3"/>
<sequence>MKVFFCAVFLLFSVSWSLEAFGRDYSLRIEGQKSMHFEKRLAMHAPIGFYAGSDRREQLRLAINGELYQRVKVEGEIENAGSGDEEGILWLSLKDRAAGLTLGRFNAAFSGSRLFCVDRRVEGGAVYFEQPWVRAEALVSRPNGTPCYEKLSFSGRGEYFVAQAPVVFQSERIELERDVLQRGRDYIFDYTIGRFYFTPRFLAEHALEENRSASLIRVVYEASSELGQGLNGGRVVFSPFSFLRLGGIGLAEQTAPQGDSATGISGQTATQYGYGALASLGRDSAAYVNGEIGFQDARGRQRVAAGSVEGRFSLRELLDIRGEYENFEPGYVLQGNSPVEPGLARARGALRFQPVAIISGSAEYAAGGYDNADGRVRENEAFARADLKPGKAPWLSAWGKQRQITSDSSYAGNLFLHGEVSKNLAWGGLAAGGEYETFSGILGAGNMERRVPVFLKAYSTGTAKFNYQLLAGGESVRYAPDNGAGAQEEVRGRTSAIVSGSVAGFNASATGAASAGPHGLLENSLEGSFDGSAGPFTTVSARVRDALQTSRQANAPDSQSAERRTFAAGEIRFAPFSTLSLGYAPVFRKRRNQEAGRDILSEVRHSGEASAGKGALKGALAADLLRRTINEQIRSHSQEEETRGSLQALLPFEAAMKASAEYRHAKEDEMSPFSGDVRSKSSVRKKGEAALTMPAGEKGLAELGLSLGSFTQTVFTLQAMDRDSSYLTTPYGMELSEAYVNIDRIERMLEPGYSHRGKAWEAGFRMALFYNTDYLSPEGTPVSDEETLGLQPLLNLQVNPAENVSFSSVVSGVFSRGYVHTDKGVAEAMISYTYKLLTASGRAMHTIESTRFYSSRISEFFLDLLLRI</sequence>
<comment type="caution">
    <text evidence="1">The sequence shown here is derived from an EMBL/GenBank/DDBJ whole genome shotgun (WGS) entry which is preliminary data.</text>
</comment>
<gene>
    <name evidence="1" type="ORF">A2519_17675</name>
</gene>